<proteinExistence type="predicted"/>
<keyword evidence="3" id="KW-1185">Reference proteome</keyword>
<feature type="compositionally biased region" description="Polar residues" evidence="1">
    <location>
        <begin position="358"/>
        <end position="386"/>
    </location>
</feature>
<dbReference type="EMBL" id="WSZM01000135">
    <property type="protein sequence ID" value="KAF4040874.1"/>
    <property type="molecule type" value="Genomic_DNA"/>
</dbReference>
<feature type="region of interest" description="Disordered" evidence="1">
    <location>
        <begin position="303"/>
        <end position="399"/>
    </location>
</feature>
<feature type="compositionally biased region" description="Polar residues" evidence="1">
    <location>
        <begin position="138"/>
        <end position="177"/>
    </location>
</feature>
<feature type="region of interest" description="Disordered" evidence="1">
    <location>
        <begin position="36"/>
        <end position="108"/>
    </location>
</feature>
<feature type="region of interest" description="Disordered" evidence="1">
    <location>
        <begin position="138"/>
        <end position="193"/>
    </location>
</feature>
<feature type="compositionally biased region" description="Polar residues" evidence="1">
    <location>
        <begin position="311"/>
        <end position="321"/>
    </location>
</feature>
<feature type="compositionally biased region" description="Basic and acidic residues" evidence="1">
    <location>
        <begin position="72"/>
        <end position="85"/>
    </location>
</feature>
<feature type="compositionally biased region" description="Basic residues" evidence="1">
    <location>
        <begin position="239"/>
        <end position="253"/>
    </location>
</feature>
<protein>
    <submittedName>
        <fullName evidence="2">Uncharacterized protein</fullName>
    </submittedName>
</protein>
<evidence type="ECO:0000313" key="3">
    <source>
        <dbReference type="Proteomes" id="UP000602510"/>
    </source>
</evidence>
<dbReference type="AlphaFoldDB" id="A0A833TDU4"/>
<feature type="compositionally biased region" description="Basic residues" evidence="1">
    <location>
        <begin position="36"/>
        <end position="48"/>
    </location>
</feature>
<reference evidence="2" key="1">
    <citation type="submission" date="2020-04" db="EMBL/GenBank/DDBJ databases">
        <title>Hybrid Assembly of Korean Phytophthora infestans isolates.</title>
        <authorList>
            <person name="Prokchorchik M."/>
            <person name="Lee Y."/>
            <person name="Seo J."/>
            <person name="Cho J.-H."/>
            <person name="Park Y.-E."/>
            <person name="Jang D.-C."/>
            <person name="Im J.-S."/>
            <person name="Choi J.-G."/>
            <person name="Park H.-J."/>
            <person name="Lee G.-B."/>
            <person name="Lee Y.-G."/>
            <person name="Hong S.-Y."/>
            <person name="Cho K."/>
            <person name="Sohn K.H."/>
        </authorList>
    </citation>
    <scope>NUCLEOTIDE SEQUENCE</scope>
    <source>
        <strain evidence="2">KR_1_A1</strain>
    </source>
</reference>
<accession>A0A833TDU4</accession>
<comment type="caution">
    <text evidence="2">The sequence shown here is derived from an EMBL/GenBank/DDBJ whole genome shotgun (WGS) entry which is preliminary data.</text>
</comment>
<gene>
    <name evidence="2" type="ORF">GN244_ATG06916</name>
</gene>
<sequence>MPLLGSASCSAFDVSTRKVPSLALVPRGYLNHAVRAKKKVAGSIKHSKQQNQTSERPRDEPDGASPSPPHPARRESIGDTFKESDDQLEPPQESKAGNEEEGGEVDNHEVAQSELRLGERFLNMMALMARLSTQSLGDNQVPTLASPNRPTGSSLPFNTDKPLSSTPQRTLSAATTLPPQQQSPIKSSPTSPVHAVRKVAKRLPRALQGPLTFDICMLLPTPLDERQSPLRSPVRRKRLRKRVRRRLRRRSRRSWQASHASWPPHASADYIVDHARQDIAGINAARLVQRLGVNTQALSRASSMPLPPLKWNSSSILQPNATDEEDYQEAHRSEDDEQEGDGDNLESDVDDEDEDNALTCNNNDLDSNETPLSTGNTEATTTPSISEEQERVADTTSTRRRPLYHQPAWISPELHTWLVTSGLFATKPRHELLSTDL</sequence>
<feature type="compositionally biased region" description="Acidic residues" evidence="1">
    <location>
        <begin position="335"/>
        <end position="356"/>
    </location>
</feature>
<name>A0A833TDU4_PHYIN</name>
<dbReference type="Proteomes" id="UP000602510">
    <property type="component" value="Unassembled WGS sequence"/>
</dbReference>
<evidence type="ECO:0000256" key="1">
    <source>
        <dbReference type="SAM" id="MobiDB-lite"/>
    </source>
</evidence>
<feature type="region of interest" description="Disordered" evidence="1">
    <location>
        <begin position="239"/>
        <end position="263"/>
    </location>
</feature>
<feature type="compositionally biased region" description="Low complexity" evidence="1">
    <location>
        <begin position="178"/>
        <end position="192"/>
    </location>
</feature>
<organism evidence="2 3">
    <name type="scientific">Phytophthora infestans</name>
    <name type="common">Potato late blight agent</name>
    <name type="synonym">Botrytis infestans</name>
    <dbReference type="NCBI Taxonomy" id="4787"/>
    <lineage>
        <taxon>Eukaryota</taxon>
        <taxon>Sar</taxon>
        <taxon>Stramenopiles</taxon>
        <taxon>Oomycota</taxon>
        <taxon>Peronosporomycetes</taxon>
        <taxon>Peronosporales</taxon>
        <taxon>Peronosporaceae</taxon>
        <taxon>Phytophthora</taxon>
    </lineage>
</organism>
<evidence type="ECO:0000313" key="2">
    <source>
        <dbReference type="EMBL" id="KAF4040874.1"/>
    </source>
</evidence>